<dbReference type="Gene3D" id="3.40.50.300">
    <property type="entry name" value="P-loop containing nucleotide triphosphate hydrolases"/>
    <property type="match status" value="1"/>
</dbReference>
<proteinExistence type="predicted"/>
<dbReference type="Proteomes" id="UP000476064">
    <property type="component" value="Chromosome"/>
</dbReference>
<dbReference type="PANTHER" id="PTHR37816">
    <property type="entry name" value="YALI0E33011P"/>
    <property type="match status" value="1"/>
</dbReference>
<dbReference type="SUPFAM" id="SSF52540">
    <property type="entry name" value="P-loop containing nucleoside triphosphate hydrolases"/>
    <property type="match status" value="1"/>
</dbReference>
<dbReference type="RefSeq" id="WP_162357361.1">
    <property type="nucleotide sequence ID" value="NZ_CP048209.1"/>
</dbReference>
<gene>
    <name evidence="1" type="ORF">GXP70_13845</name>
</gene>
<evidence type="ECO:0000313" key="2">
    <source>
        <dbReference type="Proteomes" id="UP000476064"/>
    </source>
</evidence>
<keyword evidence="2" id="KW-1185">Reference proteome</keyword>
<dbReference type="EMBL" id="CP048209">
    <property type="protein sequence ID" value="QHT60922.1"/>
    <property type="molecule type" value="Genomic_DNA"/>
</dbReference>
<evidence type="ECO:0000313" key="1">
    <source>
        <dbReference type="EMBL" id="QHT60922.1"/>
    </source>
</evidence>
<sequence length="179" mass="20302">MRKVLVIGSPGAGKSTLGKALARLTGLPLYHLDALYWKPNWAKTPNAEWDELLRRLVAEPAWIIDGNYGRTLDIRIQAADTVILLDKPRLLCEWRVIKRRVTAIGRVRSDMGDDCVERLLVDREFVAFLRFIWNFPKASGIEGKLRRLAGEGSGKRIIRLRSDREAAAYLAQLRQEGGH</sequence>
<protein>
    <submittedName>
        <fullName evidence="1">AAA family ATPase</fullName>
    </submittedName>
</protein>
<organism evidence="1 2">
    <name type="scientific">Paenibacillus lycopersici</name>
    <dbReference type="NCBI Taxonomy" id="2704462"/>
    <lineage>
        <taxon>Bacteria</taxon>
        <taxon>Bacillati</taxon>
        <taxon>Bacillota</taxon>
        <taxon>Bacilli</taxon>
        <taxon>Bacillales</taxon>
        <taxon>Paenibacillaceae</taxon>
        <taxon>Paenibacillus</taxon>
    </lineage>
</organism>
<dbReference type="PANTHER" id="PTHR37816:SF1">
    <property type="entry name" value="TOXIN"/>
    <property type="match status" value="1"/>
</dbReference>
<name>A0A6C0FXY2_9BACL</name>
<dbReference type="AlphaFoldDB" id="A0A6C0FXY2"/>
<dbReference type="KEGG" id="plyc:GXP70_13845"/>
<dbReference type="InterPro" id="IPR027417">
    <property type="entry name" value="P-loop_NTPase"/>
</dbReference>
<accession>A0A6C0FXY2</accession>
<dbReference type="InterPro" id="IPR052922">
    <property type="entry name" value="Cytidylate_Kinase-2"/>
</dbReference>
<reference evidence="1 2" key="1">
    <citation type="submission" date="2020-01" db="EMBL/GenBank/DDBJ databases">
        <title>Paenibacillus sp. nov., isolated from tomato rhizosphere.</title>
        <authorList>
            <person name="Weon H.-Y."/>
            <person name="Lee S.A."/>
        </authorList>
    </citation>
    <scope>NUCLEOTIDE SEQUENCE [LARGE SCALE GENOMIC DNA]</scope>
    <source>
        <strain evidence="1 2">12200R-189</strain>
    </source>
</reference>